<accession>A0A7S4AX10</accession>
<feature type="region of interest" description="Disordered" evidence="1">
    <location>
        <begin position="240"/>
        <end position="272"/>
    </location>
</feature>
<protein>
    <recommendedName>
        <fullName evidence="3">TAP42-like protein</fullName>
    </recommendedName>
</protein>
<dbReference type="PANTHER" id="PTHR10933">
    <property type="entry name" value="IMMUNOGLOBULIN-BINDING PROTEIN 1"/>
    <property type="match status" value="1"/>
</dbReference>
<dbReference type="Gene3D" id="1.25.40.540">
    <property type="entry name" value="TAP42-like family"/>
    <property type="match status" value="1"/>
</dbReference>
<sequence length="387" mass="44393">MGENGDGNNVGGDDNNRSMSLNDRLDAARGMFESSPTECIPLLDSIQRDVQALGLFSKNETIDDISTKSIPFLATDHLLAAALGNIPPETGNMARRKENLQRSFTVWGYFFERLEVLEILSKEETKEFHGLLEVQQELESLETNVSVPSSLIAVDRDSKIARYKAKQQQRKEIEKLQSLIERRSRCGIAPEDEFDGHDLDSLERSMILKELHVFKLEALEYWAQSFRELPMIEQMIKMDEERKQRQKHTGNGDESVDPNRRPPPPPNKGLKVTHISQDAATGQLRFKREEIRSKVFQPGWNQPTMSLEELGEREYQEAIEREARQKQAEADRVHQPKKYEDLVRDGLEDNAELVDASAKLDRDWDDWKDQNPRGSGNKMANRGDKNF</sequence>
<evidence type="ECO:0000256" key="1">
    <source>
        <dbReference type="SAM" id="MobiDB-lite"/>
    </source>
</evidence>
<dbReference type="EMBL" id="HBIX01034505">
    <property type="protein sequence ID" value="CAE0729772.1"/>
    <property type="molecule type" value="Transcribed_RNA"/>
</dbReference>
<feature type="region of interest" description="Disordered" evidence="1">
    <location>
        <begin position="357"/>
        <end position="387"/>
    </location>
</feature>
<feature type="compositionally biased region" description="Basic and acidic residues" evidence="1">
    <location>
        <begin position="358"/>
        <end position="371"/>
    </location>
</feature>
<evidence type="ECO:0008006" key="3">
    <source>
        <dbReference type="Google" id="ProtNLM"/>
    </source>
</evidence>
<gene>
    <name evidence="2" type="ORF">PAUS00366_LOCUS22557</name>
</gene>
<name>A0A7S4AX10_9STRA</name>
<organism evidence="2">
    <name type="scientific">Pseudo-nitzschia australis</name>
    <dbReference type="NCBI Taxonomy" id="44445"/>
    <lineage>
        <taxon>Eukaryota</taxon>
        <taxon>Sar</taxon>
        <taxon>Stramenopiles</taxon>
        <taxon>Ochrophyta</taxon>
        <taxon>Bacillariophyta</taxon>
        <taxon>Bacillariophyceae</taxon>
        <taxon>Bacillariophycidae</taxon>
        <taxon>Bacillariales</taxon>
        <taxon>Bacillariaceae</taxon>
        <taxon>Pseudo-nitzschia</taxon>
    </lineage>
</organism>
<dbReference type="Pfam" id="PF04177">
    <property type="entry name" value="TAP42"/>
    <property type="match status" value="1"/>
</dbReference>
<dbReference type="InterPro" id="IPR038511">
    <property type="entry name" value="TAP42/TAP46-like_sf"/>
</dbReference>
<dbReference type="AlphaFoldDB" id="A0A7S4AX10"/>
<evidence type="ECO:0000313" key="2">
    <source>
        <dbReference type="EMBL" id="CAE0729772.1"/>
    </source>
</evidence>
<feature type="region of interest" description="Disordered" evidence="1">
    <location>
        <begin position="1"/>
        <end position="20"/>
    </location>
</feature>
<dbReference type="GO" id="GO:0051721">
    <property type="term" value="F:protein phosphatase 2A binding"/>
    <property type="evidence" value="ECO:0007669"/>
    <property type="project" value="TreeGrafter"/>
</dbReference>
<dbReference type="InterPro" id="IPR007304">
    <property type="entry name" value="TAP46-like"/>
</dbReference>
<dbReference type="GO" id="GO:0009966">
    <property type="term" value="P:regulation of signal transduction"/>
    <property type="evidence" value="ECO:0007669"/>
    <property type="project" value="InterPro"/>
</dbReference>
<dbReference type="GO" id="GO:0035303">
    <property type="term" value="P:regulation of dephosphorylation"/>
    <property type="evidence" value="ECO:0007669"/>
    <property type="project" value="TreeGrafter"/>
</dbReference>
<dbReference type="PANTHER" id="PTHR10933:SF9">
    <property type="entry name" value="IMMUNOGLOBULIN-BINDING PROTEIN 1"/>
    <property type="match status" value="1"/>
</dbReference>
<feature type="compositionally biased region" description="Gly residues" evidence="1">
    <location>
        <begin position="1"/>
        <end position="10"/>
    </location>
</feature>
<reference evidence="2" key="1">
    <citation type="submission" date="2021-01" db="EMBL/GenBank/DDBJ databases">
        <authorList>
            <person name="Corre E."/>
            <person name="Pelletier E."/>
            <person name="Niang G."/>
            <person name="Scheremetjew M."/>
            <person name="Finn R."/>
            <person name="Kale V."/>
            <person name="Holt S."/>
            <person name="Cochrane G."/>
            <person name="Meng A."/>
            <person name="Brown T."/>
            <person name="Cohen L."/>
        </authorList>
    </citation>
    <scope>NUCLEOTIDE SEQUENCE</scope>
    <source>
        <strain evidence="2">10249 10 AB</strain>
    </source>
</reference>
<proteinExistence type="predicted"/>
<dbReference type="GO" id="GO:0005829">
    <property type="term" value="C:cytosol"/>
    <property type="evidence" value="ECO:0007669"/>
    <property type="project" value="TreeGrafter"/>
</dbReference>